<dbReference type="InterPro" id="IPR050776">
    <property type="entry name" value="Ank_Repeat/CDKN_Inhibitor"/>
</dbReference>
<keyword evidence="5" id="KW-1185">Reference proteome</keyword>
<dbReference type="EMBL" id="DAKRPA010000179">
    <property type="protein sequence ID" value="DAZ96085.1"/>
    <property type="molecule type" value="Genomic_DNA"/>
</dbReference>
<accession>A0AAV2YQ06</accession>
<protein>
    <submittedName>
        <fullName evidence="4">Uncharacterized protein</fullName>
    </submittedName>
</protein>
<feature type="non-terminal residue" evidence="4">
    <location>
        <position position="1"/>
    </location>
</feature>
<organism evidence="4 5">
    <name type="scientific">Lagenidium giganteum</name>
    <dbReference type="NCBI Taxonomy" id="4803"/>
    <lineage>
        <taxon>Eukaryota</taxon>
        <taxon>Sar</taxon>
        <taxon>Stramenopiles</taxon>
        <taxon>Oomycota</taxon>
        <taxon>Peronosporomycetes</taxon>
        <taxon>Pythiales</taxon>
        <taxon>Pythiaceae</taxon>
    </lineage>
</organism>
<dbReference type="SMART" id="SM00248">
    <property type="entry name" value="ANK"/>
    <property type="match status" value="3"/>
</dbReference>
<evidence type="ECO:0000256" key="2">
    <source>
        <dbReference type="ARBA" id="ARBA00023043"/>
    </source>
</evidence>
<dbReference type="InterPro" id="IPR036770">
    <property type="entry name" value="Ankyrin_rpt-contain_sf"/>
</dbReference>
<feature type="repeat" description="ANK" evidence="3">
    <location>
        <begin position="56"/>
        <end position="88"/>
    </location>
</feature>
<dbReference type="SUPFAM" id="SSF48403">
    <property type="entry name" value="Ankyrin repeat"/>
    <property type="match status" value="1"/>
</dbReference>
<evidence type="ECO:0000256" key="1">
    <source>
        <dbReference type="ARBA" id="ARBA00022737"/>
    </source>
</evidence>
<reference evidence="4" key="2">
    <citation type="journal article" date="2023" name="Microbiol Resour">
        <title>Decontamination and Annotation of the Draft Genome Sequence of the Oomycete Lagenidium giganteum ARSEF 373.</title>
        <authorList>
            <person name="Morgan W.R."/>
            <person name="Tartar A."/>
        </authorList>
    </citation>
    <scope>NUCLEOTIDE SEQUENCE</scope>
    <source>
        <strain evidence="4">ARSEF 373</strain>
    </source>
</reference>
<dbReference type="AlphaFoldDB" id="A0AAV2YQ06"/>
<dbReference type="Proteomes" id="UP001146120">
    <property type="component" value="Unassembled WGS sequence"/>
</dbReference>
<sequence length="125" mass="13494">HYLSRKKMDPNAIDSVLLIFPQQGCTPLHHAALMGFHEILCALIASGADIHATTTDGNSTLHKAARGGHLNCVQELIRKNADPMVINARGETPLAIAAWLKHSQVTAFLKPLSVEAADPVKADRK</sequence>
<keyword evidence="1" id="KW-0677">Repeat</keyword>
<dbReference type="PANTHER" id="PTHR24201">
    <property type="entry name" value="ANK_REP_REGION DOMAIN-CONTAINING PROTEIN"/>
    <property type="match status" value="1"/>
</dbReference>
<evidence type="ECO:0000313" key="4">
    <source>
        <dbReference type="EMBL" id="DAZ96085.1"/>
    </source>
</evidence>
<dbReference type="InterPro" id="IPR002110">
    <property type="entry name" value="Ankyrin_rpt"/>
</dbReference>
<feature type="repeat" description="ANK" evidence="3">
    <location>
        <begin position="23"/>
        <end position="55"/>
    </location>
</feature>
<gene>
    <name evidence="4" type="ORF">N0F65_005863</name>
</gene>
<comment type="caution">
    <text evidence="4">The sequence shown here is derived from an EMBL/GenBank/DDBJ whole genome shotgun (WGS) entry which is preliminary data.</text>
</comment>
<proteinExistence type="predicted"/>
<reference evidence="4" key="1">
    <citation type="submission" date="2022-11" db="EMBL/GenBank/DDBJ databases">
        <authorList>
            <person name="Morgan W.R."/>
            <person name="Tartar A."/>
        </authorList>
    </citation>
    <scope>NUCLEOTIDE SEQUENCE</scope>
    <source>
        <strain evidence="4">ARSEF 373</strain>
    </source>
</reference>
<evidence type="ECO:0000313" key="5">
    <source>
        <dbReference type="Proteomes" id="UP001146120"/>
    </source>
</evidence>
<dbReference type="Gene3D" id="1.25.40.20">
    <property type="entry name" value="Ankyrin repeat-containing domain"/>
    <property type="match status" value="1"/>
</dbReference>
<keyword evidence="2 3" id="KW-0040">ANK repeat</keyword>
<dbReference type="Pfam" id="PF12796">
    <property type="entry name" value="Ank_2"/>
    <property type="match status" value="1"/>
</dbReference>
<name>A0AAV2YQ06_9STRA</name>
<evidence type="ECO:0000256" key="3">
    <source>
        <dbReference type="PROSITE-ProRule" id="PRU00023"/>
    </source>
</evidence>
<dbReference type="PROSITE" id="PS50088">
    <property type="entry name" value="ANK_REPEAT"/>
    <property type="match status" value="2"/>
</dbReference>
<dbReference type="PROSITE" id="PS50297">
    <property type="entry name" value="ANK_REP_REGION"/>
    <property type="match status" value="2"/>
</dbReference>